<feature type="chain" id="PRO_5026311199" description="laccase" evidence="10">
    <location>
        <begin position="21"/>
        <end position="613"/>
    </location>
</feature>
<keyword evidence="8" id="KW-0325">Glycoprotein</keyword>
<dbReference type="FunFam" id="2.60.40.420:FF:000045">
    <property type="entry name" value="Laccase 2"/>
    <property type="match status" value="1"/>
</dbReference>
<evidence type="ECO:0000256" key="1">
    <source>
        <dbReference type="ARBA" id="ARBA00000349"/>
    </source>
</evidence>
<dbReference type="AlphaFoldDB" id="A0A6G1JIA1"/>
<comment type="similarity">
    <text evidence="3">Belongs to the multicopper oxidase family.</text>
</comment>
<evidence type="ECO:0000256" key="6">
    <source>
        <dbReference type="ARBA" id="ARBA00023002"/>
    </source>
</evidence>
<dbReference type="CDD" id="cd13901">
    <property type="entry name" value="CuRO_3_MaLCC_like"/>
    <property type="match status" value="1"/>
</dbReference>
<evidence type="ECO:0000256" key="3">
    <source>
        <dbReference type="ARBA" id="ARBA00010609"/>
    </source>
</evidence>
<dbReference type="EC" id="1.10.3.2" evidence="4"/>
<feature type="domain" description="Plastocyanin-like" evidence="13">
    <location>
        <begin position="99"/>
        <end position="214"/>
    </location>
</feature>
<dbReference type="Proteomes" id="UP000799291">
    <property type="component" value="Unassembled WGS sequence"/>
</dbReference>
<dbReference type="InterPro" id="IPR011706">
    <property type="entry name" value="Cu-oxidase_C"/>
</dbReference>
<dbReference type="InterPro" id="IPR033138">
    <property type="entry name" value="Cu_oxidase_CS"/>
</dbReference>
<feature type="signal peptide" evidence="10">
    <location>
        <begin position="1"/>
        <end position="20"/>
    </location>
</feature>
<dbReference type="PROSITE" id="PS00079">
    <property type="entry name" value="MULTICOPPER_OXIDASE1"/>
    <property type="match status" value="1"/>
</dbReference>
<keyword evidence="5" id="KW-0479">Metal-binding</keyword>
<evidence type="ECO:0000256" key="4">
    <source>
        <dbReference type="ARBA" id="ARBA00012297"/>
    </source>
</evidence>
<evidence type="ECO:0000256" key="9">
    <source>
        <dbReference type="ARBA" id="ARBA00023185"/>
    </source>
</evidence>
<dbReference type="GO" id="GO:0052716">
    <property type="term" value="F:hydroquinone:oxygen oxidoreductase activity"/>
    <property type="evidence" value="ECO:0007669"/>
    <property type="project" value="UniProtKB-EC"/>
</dbReference>
<dbReference type="InterPro" id="IPR011707">
    <property type="entry name" value="Cu-oxidase-like_N"/>
</dbReference>
<dbReference type="GO" id="GO:0046274">
    <property type="term" value="P:lignin catabolic process"/>
    <property type="evidence" value="ECO:0007669"/>
    <property type="project" value="UniProtKB-KW"/>
</dbReference>
<protein>
    <recommendedName>
        <fullName evidence="4">laccase</fullName>
        <ecNumber evidence="4">1.10.3.2</ecNumber>
    </recommendedName>
</protein>
<comment type="catalytic activity">
    <reaction evidence="1">
        <text>4 hydroquinone + O2 = 4 benzosemiquinone + 2 H2O</text>
        <dbReference type="Rhea" id="RHEA:11276"/>
        <dbReference type="ChEBI" id="CHEBI:15377"/>
        <dbReference type="ChEBI" id="CHEBI:15379"/>
        <dbReference type="ChEBI" id="CHEBI:17594"/>
        <dbReference type="ChEBI" id="CHEBI:17977"/>
        <dbReference type="EC" id="1.10.3.2"/>
    </reaction>
</comment>
<dbReference type="Pfam" id="PF07731">
    <property type="entry name" value="Cu-oxidase_2"/>
    <property type="match status" value="1"/>
</dbReference>
<evidence type="ECO:0000313" key="15">
    <source>
        <dbReference type="Proteomes" id="UP000799291"/>
    </source>
</evidence>
<dbReference type="GO" id="GO:0005507">
    <property type="term" value="F:copper ion binding"/>
    <property type="evidence" value="ECO:0007669"/>
    <property type="project" value="InterPro"/>
</dbReference>
<accession>A0A6G1JIA1</accession>
<feature type="domain" description="Plastocyanin-like" evidence="11">
    <location>
        <begin position="227"/>
        <end position="373"/>
    </location>
</feature>
<dbReference type="Pfam" id="PF00394">
    <property type="entry name" value="Cu-oxidase"/>
    <property type="match status" value="1"/>
</dbReference>
<dbReference type="InterPro" id="IPR008972">
    <property type="entry name" value="Cupredoxin"/>
</dbReference>
<evidence type="ECO:0000259" key="13">
    <source>
        <dbReference type="Pfam" id="PF07732"/>
    </source>
</evidence>
<dbReference type="FunFam" id="2.60.40.420:FF:000021">
    <property type="entry name" value="Extracellular dihydrogeodin oxidase/laccase"/>
    <property type="match status" value="1"/>
</dbReference>
<comment type="cofactor">
    <cofactor evidence="2">
        <name>Cu cation</name>
        <dbReference type="ChEBI" id="CHEBI:23378"/>
    </cofactor>
</comment>
<dbReference type="EMBL" id="MU005571">
    <property type="protein sequence ID" value="KAF2690297.1"/>
    <property type="molecule type" value="Genomic_DNA"/>
</dbReference>
<reference evidence="14" key="1">
    <citation type="journal article" date="2020" name="Stud. Mycol.">
        <title>101 Dothideomycetes genomes: a test case for predicting lifestyles and emergence of pathogens.</title>
        <authorList>
            <person name="Haridas S."/>
            <person name="Albert R."/>
            <person name="Binder M."/>
            <person name="Bloem J."/>
            <person name="Labutti K."/>
            <person name="Salamov A."/>
            <person name="Andreopoulos B."/>
            <person name="Baker S."/>
            <person name="Barry K."/>
            <person name="Bills G."/>
            <person name="Bluhm B."/>
            <person name="Cannon C."/>
            <person name="Castanera R."/>
            <person name="Culley D."/>
            <person name="Daum C."/>
            <person name="Ezra D."/>
            <person name="Gonzalez J."/>
            <person name="Henrissat B."/>
            <person name="Kuo A."/>
            <person name="Liang C."/>
            <person name="Lipzen A."/>
            <person name="Lutzoni F."/>
            <person name="Magnuson J."/>
            <person name="Mondo S."/>
            <person name="Nolan M."/>
            <person name="Ohm R."/>
            <person name="Pangilinan J."/>
            <person name="Park H.-J."/>
            <person name="Ramirez L."/>
            <person name="Alfaro M."/>
            <person name="Sun H."/>
            <person name="Tritt A."/>
            <person name="Yoshinaga Y."/>
            <person name="Zwiers L.-H."/>
            <person name="Turgeon B."/>
            <person name="Goodwin S."/>
            <person name="Spatafora J."/>
            <person name="Crous P."/>
            <person name="Grigoriev I."/>
        </authorList>
    </citation>
    <scope>NUCLEOTIDE SEQUENCE</scope>
    <source>
        <strain evidence="14">CBS 122367</strain>
    </source>
</reference>
<organism evidence="14 15">
    <name type="scientific">Lentithecium fluviatile CBS 122367</name>
    <dbReference type="NCBI Taxonomy" id="1168545"/>
    <lineage>
        <taxon>Eukaryota</taxon>
        <taxon>Fungi</taxon>
        <taxon>Dikarya</taxon>
        <taxon>Ascomycota</taxon>
        <taxon>Pezizomycotina</taxon>
        <taxon>Dothideomycetes</taxon>
        <taxon>Pleosporomycetidae</taxon>
        <taxon>Pleosporales</taxon>
        <taxon>Massarineae</taxon>
        <taxon>Lentitheciaceae</taxon>
        <taxon>Lentithecium</taxon>
    </lineage>
</organism>
<evidence type="ECO:0000256" key="5">
    <source>
        <dbReference type="ARBA" id="ARBA00022723"/>
    </source>
</evidence>
<dbReference type="Gene3D" id="2.60.40.420">
    <property type="entry name" value="Cupredoxins - blue copper proteins"/>
    <property type="match status" value="3"/>
</dbReference>
<dbReference type="CDD" id="cd13880">
    <property type="entry name" value="CuRO_2_MaLCC_like"/>
    <property type="match status" value="1"/>
</dbReference>
<sequence length="613" mass="66448">MRLSTIAGTWLVAFASQSVAVQLPEDHIAWGVGGKPVTLQRRQATSTSATATTTKVADSACTNGPLTRTCWSNGYSAATDFDAKWPTTGKTVSYSLTLTSGTCNPDGAGSRPCQLFNGQFPGPTIRANWGDTISVTLKNSLTTNGTGIHWHGIRQLNSVSQDGVPGITECPLAPGDTKTYTFQATQFGTTWYHSHFSAQYGDGATGAIIIDGPASSNYDFDLGAYPVTDWYYPTSWQLGIQAHNNLQRGSAPPPADTILINGTNVSPSGGAYAKTQNLTKNKKYRLRLINMSADNAIRVSLDNHPFTVITSDLVPIKPFTTETILLAVGQRYDVIFQTNKAVGNYWLRASAVAACASGNKNGNAQAIFSYAGAESGNPTSTAYADPGNCNEPTVLTPWVKNTVDQTAFMNQVGNLNIDISVAGTTTNGQNIVVWSVNLTAIDVTWEKPTLQYIKDKNTNYPTAFNLIEFPVVNTWSYWIIQEPANTRVPIPHPIHLHGHDFYVLGRGSGVFDKSTSPSSLTWENPTRRDTAILPGGGWLAIAFPMDNPGAWLMHCHIAWHVSDGLAVQFLESKDKMNLPGGDWDSTCQKWATFQATMPYPKTDSGLKFLLERD</sequence>
<evidence type="ECO:0000313" key="14">
    <source>
        <dbReference type="EMBL" id="KAF2690297.1"/>
    </source>
</evidence>
<evidence type="ECO:0000259" key="11">
    <source>
        <dbReference type="Pfam" id="PF00394"/>
    </source>
</evidence>
<dbReference type="Pfam" id="PF07732">
    <property type="entry name" value="Cu-oxidase_3"/>
    <property type="match status" value="1"/>
</dbReference>
<proteinExistence type="inferred from homology"/>
<keyword evidence="7" id="KW-0186">Copper</keyword>
<dbReference type="InterPro" id="IPR002355">
    <property type="entry name" value="Cu_oxidase_Cu_BS"/>
</dbReference>
<dbReference type="PANTHER" id="PTHR11709:SF87">
    <property type="entry name" value="LACCASE"/>
    <property type="match status" value="1"/>
</dbReference>
<dbReference type="OrthoDB" id="2121828at2759"/>
<gene>
    <name evidence="14" type="ORF">K458DRAFT_101650</name>
</gene>
<keyword evidence="6" id="KW-0560">Oxidoreductase</keyword>
<keyword evidence="15" id="KW-1185">Reference proteome</keyword>
<dbReference type="PANTHER" id="PTHR11709">
    <property type="entry name" value="MULTI-COPPER OXIDASE"/>
    <property type="match status" value="1"/>
</dbReference>
<dbReference type="InterPro" id="IPR045087">
    <property type="entry name" value="Cu-oxidase_fam"/>
</dbReference>
<dbReference type="InterPro" id="IPR001117">
    <property type="entry name" value="Cu-oxidase_2nd"/>
</dbReference>
<evidence type="ECO:0000256" key="8">
    <source>
        <dbReference type="ARBA" id="ARBA00023180"/>
    </source>
</evidence>
<name>A0A6G1JIA1_9PLEO</name>
<dbReference type="SUPFAM" id="SSF49503">
    <property type="entry name" value="Cupredoxins"/>
    <property type="match status" value="3"/>
</dbReference>
<evidence type="ECO:0000256" key="10">
    <source>
        <dbReference type="SAM" id="SignalP"/>
    </source>
</evidence>
<feature type="domain" description="Plastocyanin-like" evidence="12">
    <location>
        <begin position="443"/>
        <end position="574"/>
    </location>
</feature>
<evidence type="ECO:0000256" key="7">
    <source>
        <dbReference type="ARBA" id="ARBA00023008"/>
    </source>
</evidence>
<dbReference type="PROSITE" id="PS00080">
    <property type="entry name" value="MULTICOPPER_OXIDASE2"/>
    <property type="match status" value="1"/>
</dbReference>
<evidence type="ECO:0000256" key="2">
    <source>
        <dbReference type="ARBA" id="ARBA00001935"/>
    </source>
</evidence>
<keyword evidence="10" id="KW-0732">Signal</keyword>
<evidence type="ECO:0000259" key="12">
    <source>
        <dbReference type="Pfam" id="PF07731"/>
    </source>
</evidence>
<dbReference type="CDD" id="cd13854">
    <property type="entry name" value="CuRO_1_MaLCC_like"/>
    <property type="match status" value="1"/>
</dbReference>
<keyword evidence="9" id="KW-0439">Lignin degradation</keyword>